<feature type="region of interest" description="Disordered" evidence="1">
    <location>
        <begin position="296"/>
        <end position="321"/>
    </location>
</feature>
<feature type="region of interest" description="Disordered" evidence="1">
    <location>
        <begin position="852"/>
        <end position="997"/>
    </location>
</feature>
<feature type="compositionally biased region" description="Low complexity" evidence="1">
    <location>
        <begin position="139"/>
        <end position="170"/>
    </location>
</feature>
<sequence length="1180" mass="130068">MQCNDRVHKTVSSHRRPQQTKLDSKEQEDLFKYFVSYKPEACAAGQRIASSPTSSAPSSVKKLKYSVEDRGDSSNDLPPNPTPTPTPSPTPSSTSTAEEYVTSRRRKLIDECTDETKSEAELPKETKTHVRSKNKGELSVSKDSSISSCSTSSSLSRSRPVSPSGPIRSSTRLKKTRFDEESRNGSQKIVLPLEVTPRRPQVYDRAIATGEEMRCVADEDGLEHEYAIKTVTYAAMVHDDPDLPKSKRQPTIVTPRKRSCLPIVDINSSIEPLPYRSPLKRVQDLPATPRKIASLCAPSSASSRYSPRLDEANGNGGDGVTLIQDEADEIVDCPIEPEEESEDTSAIEQLMKSVREEDERNALIDAEQSDEVDDKEGAIGEVDDREAIALVQEQTDTEVVKALDVAMQDAASKDSIQFAELCDQLSQPTSSSTPTDDTKIRLEWAEEKTLTKSDAEEVDSYERPRRITKEKDSAPVKSENSNGEVSPPLTRRLRTRKSIAPVQSKPSRRGVRKNNSPTYKVVCEAPRKSLKPILRAARRKSMLARRTLNRSLQRPKKRLQWANSPVTLCVPITPRPGFIAGKVEMPTSPIKMTVRARPDLPVDPGATSDDDTVQEFMDPHDYDANYGRQRLSSDDILFAKETAAQSTDVAKRRRSSRRSKELYYRAEDSSSQSSTPTEKSESRPKRILRRLSCLPPPKRIVDYESTTESPSDSDAVDRKAAASRSTSDRLASDSSNEVSNRQNGRLEQEDGMNGDELPSEEPALDTAPVRRSTRRSSCVYARNRSADLQVAATSDQPGEREVKRPRRLSCRPDEKVAGGSASVEPMESLTVLKSTKPITPVEPKVFSIFNSRRSQLPSSSPTLATDEIDEADAEVSTTSDAEEKAKEEGLSSQELSSSQPLFPLFQRGRRSQILPAPEPEPPKKRGARKNTAVLNSDKNNASATSSPQPSLSLRRTRSQSKKLGADAPTKDSNGTTESAKKTQVRKKSSTTAKPQVIEEVDLTINSPPLSARSCVPTKPPPSPVVERVHSRWLGECDCAPFVELINLADSRDLRGAATIGGSGASLKMRPKMSEEIVIPAWSSMGLVKMTKTRVMNGCDESPLLSKSLVHKVVESSFTADQKAVFSRLRSVEGDPSALVWTEASRPRHASHMLGDAMAVARVENWLKTWKQRLSSGAKKT</sequence>
<feature type="compositionally biased region" description="Low complexity" evidence="1">
    <location>
        <begin position="49"/>
        <end position="59"/>
    </location>
</feature>
<feature type="compositionally biased region" description="Basic and acidic residues" evidence="1">
    <location>
        <begin position="447"/>
        <end position="474"/>
    </location>
</feature>
<proteinExistence type="predicted"/>
<feature type="compositionally biased region" description="Basic and acidic residues" evidence="1">
    <location>
        <begin position="658"/>
        <end position="668"/>
    </location>
</feature>
<feature type="compositionally biased region" description="Acidic residues" evidence="1">
    <location>
        <begin position="749"/>
        <end position="763"/>
    </location>
</feature>
<evidence type="ECO:0000313" key="2">
    <source>
        <dbReference type="Proteomes" id="UP000887566"/>
    </source>
</evidence>
<feature type="compositionally biased region" description="Low complexity" evidence="1">
    <location>
        <begin position="296"/>
        <end position="306"/>
    </location>
</feature>
<dbReference type="AlphaFoldDB" id="A0A914US97"/>
<feature type="compositionally biased region" description="Basic and acidic residues" evidence="1">
    <location>
        <begin position="715"/>
        <end position="731"/>
    </location>
</feature>
<feature type="region of interest" description="Disordered" evidence="1">
    <location>
        <begin position="1"/>
        <end position="26"/>
    </location>
</feature>
<reference evidence="3" key="1">
    <citation type="submission" date="2022-11" db="UniProtKB">
        <authorList>
            <consortium name="WormBaseParasite"/>
        </authorList>
    </citation>
    <scope>IDENTIFICATION</scope>
</reference>
<feature type="region of interest" description="Disordered" evidence="1">
    <location>
        <begin position="791"/>
        <end position="823"/>
    </location>
</feature>
<feature type="region of interest" description="Disordered" evidence="1">
    <location>
        <begin position="597"/>
        <end position="627"/>
    </location>
</feature>
<organism evidence="2 3">
    <name type="scientific">Plectus sambesii</name>
    <dbReference type="NCBI Taxonomy" id="2011161"/>
    <lineage>
        <taxon>Eukaryota</taxon>
        <taxon>Metazoa</taxon>
        <taxon>Ecdysozoa</taxon>
        <taxon>Nematoda</taxon>
        <taxon>Chromadorea</taxon>
        <taxon>Plectida</taxon>
        <taxon>Plectina</taxon>
        <taxon>Plectoidea</taxon>
        <taxon>Plectidae</taxon>
        <taxon>Plectus</taxon>
    </lineage>
</organism>
<feature type="compositionally biased region" description="Low complexity" evidence="1">
    <location>
        <begin position="890"/>
        <end position="906"/>
    </location>
</feature>
<feature type="compositionally biased region" description="Basic and acidic residues" evidence="1">
    <location>
        <begin position="353"/>
        <end position="362"/>
    </location>
</feature>
<keyword evidence="2" id="KW-1185">Reference proteome</keyword>
<protein>
    <submittedName>
        <fullName evidence="3">Uncharacterized protein</fullName>
    </submittedName>
</protein>
<feature type="compositionally biased region" description="Polar residues" evidence="1">
    <location>
        <begin position="732"/>
        <end position="745"/>
    </location>
</feature>
<dbReference type="Proteomes" id="UP000887566">
    <property type="component" value="Unplaced"/>
</dbReference>
<feature type="compositionally biased region" description="Acidic residues" evidence="1">
    <location>
        <begin position="335"/>
        <end position="345"/>
    </location>
</feature>
<dbReference type="WBParaSite" id="PSAMB.scaffold121size75511.g2288.t1">
    <property type="protein sequence ID" value="PSAMB.scaffold121size75511.g2288.t1"/>
    <property type="gene ID" value="PSAMB.scaffold121size75511.g2288"/>
</dbReference>
<feature type="compositionally biased region" description="Basic residues" evidence="1">
    <location>
        <begin position="9"/>
        <end position="18"/>
    </location>
</feature>
<feature type="compositionally biased region" description="Pro residues" evidence="1">
    <location>
        <begin position="78"/>
        <end position="90"/>
    </location>
</feature>
<evidence type="ECO:0000313" key="3">
    <source>
        <dbReference type="WBParaSite" id="PSAMB.scaffold121size75511.g2288.t1"/>
    </source>
</evidence>
<accession>A0A914US97</accession>
<feature type="compositionally biased region" description="Polar residues" evidence="1">
    <location>
        <begin position="852"/>
        <end position="863"/>
    </location>
</feature>
<feature type="compositionally biased region" description="Basic and acidic residues" evidence="1">
    <location>
        <begin position="108"/>
        <end position="128"/>
    </location>
</feature>
<feature type="region of interest" description="Disordered" evidence="1">
    <location>
        <begin position="335"/>
        <end position="381"/>
    </location>
</feature>
<evidence type="ECO:0000256" key="1">
    <source>
        <dbReference type="SAM" id="MobiDB-lite"/>
    </source>
</evidence>
<feature type="region of interest" description="Disordered" evidence="1">
    <location>
        <begin position="45"/>
        <end position="189"/>
    </location>
</feature>
<feature type="region of interest" description="Disordered" evidence="1">
    <location>
        <begin position="648"/>
        <end position="778"/>
    </location>
</feature>
<name>A0A914US97_9BILA</name>
<feature type="region of interest" description="Disordered" evidence="1">
    <location>
        <begin position="447"/>
        <end position="516"/>
    </location>
</feature>
<feature type="compositionally biased region" description="Polar residues" evidence="1">
    <location>
        <begin position="932"/>
        <end position="953"/>
    </location>
</feature>